<comment type="caution">
    <text evidence="2">The sequence shown here is derived from an EMBL/GenBank/DDBJ whole genome shotgun (WGS) entry which is preliminary data.</text>
</comment>
<dbReference type="GO" id="GO:0009704">
    <property type="term" value="P:de-etiolation"/>
    <property type="evidence" value="ECO:0007669"/>
    <property type="project" value="InterPro"/>
</dbReference>
<dbReference type="GO" id="GO:0090333">
    <property type="term" value="P:regulation of stomatal closure"/>
    <property type="evidence" value="ECO:0007669"/>
    <property type="project" value="InterPro"/>
</dbReference>
<sequence>MKVLRERDGIPDLRRAARFRYASVTLPKDRYKVIVMDADGSYSIGIARSLRKFRVKRPYLVQGGFHSWVKQGIQAKELKPETVLTILNEAIGIVYVSKHDGAQIYEMKLCTVSRHLLSPVRLGVQAFSWAAGKLENNRIGLPTSPSPSDVQNRVLQAATKHESQPSETEVPIHHLNQ</sequence>
<dbReference type="AlphaFoldDB" id="A0A4V6A9L5"/>
<name>A0A4V6A9L5_POPAL</name>
<dbReference type="GO" id="GO:0071277">
    <property type="term" value="P:cellular response to calcium ion"/>
    <property type="evidence" value="ECO:0007669"/>
    <property type="project" value="InterPro"/>
</dbReference>
<evidence type="ECO:0000259" key="1">
    <source>
        <dbReference type="PROSITE" id="PS50206"/>
    </source>
</evidence>
<organism evidence="2">
    <name type="scientific">Populus alba</name>
    <name type="common">White poplar</name>
    <dbReference type="NCBI Taxonomy" id="43335"/>
    <lineage>
        <taxon>Eukaryota</taxon>
        <taxon>Viridiplantae</taxon>
        <taxon>Streptophyta</taxon>
        <taxon>Embryophyta</taxon>
        <taxon>Tracheophyta</taxon>
        <taxon>Spermatophyta</taxon>
        <taxon>Magnoliopsida</taxon>
        <taxon>eudicotyledons</taxon>
        <taxon>Gunneridae</taxon>
        <taxon>Pentapetalae</taxon>
        <taxon>rosids</taxon>
        <taxon>fabids</taxon>
        <taxon>Malpighiales</taxon>
        <taxon>Salicaceae</taxon>
        <taxon>Saliceae</taxon>
        <taxon>Populus</taxon>
    </lineage>
</organism>
<dbReference type="InterPro" id="IPR044690">
    <property type="entry name" value="CAS_plant"/>
</dbReference>
<reference evidence="2" key="1">
    <citation type="submission" date="2018-10" db="EMBL/GenBank/DDBJ databases">
        <title>Population genomic analysis revealed the cold adaptation of white poplar.</title>
        <authorList>
            <person name="Liu Y.-J."/>
        </authorList>
    </citation>
    <scope>NUCLEOTIDE SEQUENCE [LARGE SCALE GENOMIC DNA]</scope>
    <source>
        <strain evidence="2">PAL-ZL1</strain>
    </source>
</reference>
<dbReference type="PANTHER" id="PTHR34209">
    <property type="entry name" value="RHODANESE/CELL CYCLE CONTROL PHOSPHATASE SUPERFAMILY PROTEIN"/>
    <property type="match status" value="1"/>
</dbReference>
<gene>
    <name evidence="2" type="ORF">D5086_0000128620</name>
</gene>
<dbReference type="PANTHER" id="PTHR34209:SF3">
    <property type="entry name" value="RHODANESE_CELL CYCLE CONTROL PHOSPHATASE SUPERFAMILY PROTEIN"/>
    <property type="match status" value="1"/>
</dbReference>
<proteinExistence type="predicted"/>
<dbReference type="EMBL" id="RCHU01000391">
    <property type="protein sequence ID" value="TKS05886.1"/>
    <property type="molecule type" value="Genomic_DNA"/>
</dbReference>
<dbReference type="InterPro" id="IPR001763">
    <property type="entry name" value="Rhodanese-like_dom"/>
</dbReference>
<feature type="domain" description="Rhodanese" evidence="1">
    <location>
        <begin position="32"/>
        <end position="77"/>
    </location>
</feature>
<evidence type="ECO:0000313" key="2">
    <source>
        <dbReference type="EMBL" id="TKS05886.1"/>
    </source>
</evidence>
<accession>A0A4V6A9L5</accession>
<dbReference type="InterPro" id="IPR036873">
    <property type="entry name" value="Rhodanese-like_dom_sf"/>
</dbReference>
<dbReference type="STRING" id="43335.A0A4V6A9L5"/>
<protein>
    <recommendedName>
        <fullName evidence="1">Rhodanese domain-containing protein</fullName>
    </recommendedName>
</protein>
<dbReference type="SUPFAM" id="SSF52821">
    <property type="entry name" value="Rhodanese/Cell cycle control phosphatase"/>
    <property type="match status" value="1"/>
</dbReference>
<dbReference type="PROSITE" id="PS50206">
    <property type="entry name" value="RHODANESE_3"/>
    <property type="match status" value="1"/>
</dbReference>